<name>A0ABT0YQA9_9BURK</name>
<keyword evidence="9" id="KW-0812">Transmembrane</keyword>
<evidence type="ECO:0000256" key="8">
    <source>
        <dbReference type="ARBA" id="ARBA00023012"/>
    </source>
</evidence>
<keyword evidence="4" id="KW-0808">Transferase</keyword>
<dbReference type="InterPro" id="IPR003594">
    <property type="entry name" value="HATPase_dom"/>
</dbReference>
<keyword evidence="5" id="KW-0547">Nucleotide-binding</keyword>
<evidence type="ECO:0000256" key="1">
    <source>
        <dbReference type="ARBA" id="ARBA00000085"/>
    </source>
</evidence>
<dbReference type="PROSITE" id="PS50109">
    <property type="entry name" value="HIS_KIN"/>
    <property type="match status" value="1"/>
</dbReference>
<evidence type="ECO:0000256" key="9">
    <source>
        <dbReference type="SAM" id="Phobius"/>
    </source>
</evidence>
<dbReference type="RefSeq" id="WP_251778963.1">
    <property type="nucleotide sequence ID" value="NZ_JAMKFE010000007.1"/>
</dbReference>
<accession>A0ABT0YQA9</accession>
<dbReference type="GO" id="GO:0016301">
    <property type="term" value="F:kinase activity"/>
    <property type="evidence" value="ECO:0007669"/>
    <property type="project" value="UniProtKB-KW"/>
</dbReference>
<dbReference type="PRINTS" id="PR00344">
    <property type="entry name" value="BCTRLSENSOR"/>
</dbReference>
<keyword evidence="3" id="KW-0597">Phosphoprotein</keyword>
<evidence type="ECO:0000256" key="7">
    <source>
        <dbReference type="ARBA" id="ARBA00022840"/>
    </source>
</evidence>
<feature type="domain" description="Histidine kinase" evidence="10">
    <location>
        <begin position="413"/>
        <end position="600"/>
    </location>
</feature>
<dbReference type="EMBL" id="JAMKFE010000007">
    <property type="protein sequence ID" value="MCM5680509.1"/>
    <property type="molecule type" value="Genomic_DNA"/>
</dbReference>
<proteinExistence type="predicted"/>
<dbReference type="InterPro" id="IPR005467">
    <property type="entry name" value="His_kinase_dom"/>
</dbReference>
<dbReference type="Proteomes" id="UP001165541">
    <property type="component" value="Unassembled WGS sequence"/>
</dbReference>
<feature type="transmembrane region" description="Helical" evidence="9">
    <location>
        <begin position="91"/>
        <end position="111"/>
    </location>
</feature>
<dbReference type="Gene3D" id="3.30.565.10">
    <property type="entry name" value="Histidine kinase-like ATPase, C-terminal domain"/>
    <property type="match status" value="1"/>
</dbReference>
<keyword evidence="9" id="KW-0472">Membrane</keyword>
<dbReference type="SUPFAM" id="SSF55874">
    <property type="entry name" value="ATPase domain of HSP90 chaperone/DNA topoisomerase II/histidine kinase"/>
    <property type="match status" value="1"/>
</dbReference>
<keyword evidence="7" id="KW-0067">ATP-binding</keyword>
<protein>
    <recommendedName>
        <fullName evidence="2">histidine kinase</fullName>
        <ecNumber evidence="2">2.7.13.3</ecNumber>
    </recommendedName>
</protein>
<dbReference type="SUPFAM" id="SSF47384">
    <property type="entry name" value="Homodimeric domain of signal transducing histidine kinase"/>
    <property type="match status" value="1"/>
</dbReference>
<dbReference type="EC" id="2.7.13.3" evidence="2"/>
<keyword evidence="6 11" id="KW-0418">Kinase</keyword>
<dbReference type="CDD" id="cd00075">
    <property type="entry name" value="HATPase"/>
    <property type="match status" value="1"/>
</dbReference>
<evidence type="ECO:0000256" key="6">
    <source>
        <dbReference type="ARBA" id="ARBA00022777"/>
    </source>
</evidence>
<dbReference type="SMART" id="SM00388">
    <property type="entry name" value="HisKA"/>
    <property type="match status" value="1"/>
</dbReference>
<gene>
    <name evidence="11" type="ORF">M8A51_13320</name>
</gene>
<feature type="transmembrane region" description="Helical" evidence="9">
    <location>
        <begin position="6"/>
        <end position="25"/>
    </location>
</feature>
<evidence type="ECO:0000256" key="3">
    <source>
        <dbReference type="ARBA" id="ARBA00022553"/>
    </source>
</evidence>
<keyword evidence="8" id="KW-0902">Two-component regulatory system</keyword>
<organism evidence="11 12">
    <name type="scientific">Caldimonas mangrovi</name>
    <dbReference type="NCBI Taxonomy" id="2944811"/>
    <lineage>
        <taxon>Bacteria</taxon>
        <taxon>Pseudomonadati</taxon>
        <taxon>Pseudomonadota</taxon>
        <taxon>Betaproteobacteria</taxon>
        <taxon>Burkholderiales</taxon>
        <taxon>Sphaerotilaceae</taxon>
        <taxon>Caldimonas</taxon>
    </lineage>
</organism>
<feature type="transmembrane region" description="Helical" evidence="9">
    <location>
        <begin position="166"/>
        <end position="188"/>
    </location>
</feature>
<dbReference type="PANTHER" id="PTHR43065:SF10">
    <property type="entry name" value="PEROXIDE STRESS-ACTIVATED HISTIDINE KINASE MAK3"/>
    <property type="match status" value="1"/>
</dbReference>
<reference evidence="11" key="1">
    <citation type="submission" date="2022-05" db="EMBL/GenBank/DDBJ databases">
        <title>Schlegelella sp. nov., isolated from mangrove soil.</title>
        <authorList>
            <person name="Liu Y."/>
            <person name="Ge X."/>
            <person name="Liu W."/>
        </authorList>
    </citation>
    <scope>NUCLEOTIDE SEQUENCE</scope>
    <source>
        <strain evidence="11">S2-27</strain>
    </source>
</reference>
<dbReference type="CDD" id="cd00082">
    <property type="entry name" value="HisKA"/>
    <property type="match status" value="1"/>
</dbReference>
<dbReference type="Gene3D" id="1.10.287.130">
    <property type="match status" value="1"/>
</dbReference>
<feature type="transmembrane region" description="Helical" evidence="9">
    <location>
        <begin position="228"/>
        <end position="249"/>
    </location>
</feature>
<evidence type="ECO:0000313" key="11">
    <source>
        <dbReference type="EMBL" id="MCM5680509.1"/>
    </source>
</evidence>
<evidence type="ECO:0000256" key="5">
    <source>
        <dbReference type="ARBA" id="ARBA00022741"/>
    </source>
</evidence>
<comment type="catalytic activity">
    <reaction evidence="1">
        <text>ATP + protein L-histidine = ADP + protein N-phospho-L-histidine.</text>
        <dbReference type="EC" id="2.7.13.3"/>
    </reaction>
</comment>
<dbReference type="InterPro" id="IPR003661">
    <property type="entry name" value="HisK_dim/P_dom"/>
</dbReference>
<sequence length="600" mass="64254">MLLRVALGLSLLETLLLAGVLLAWADRVAGGRLLAAFLAAFAVWIVGNELPNWFGPGVETLALHLLATAPLTSALFFHFCVVFCRAPLSTAWVRAAYVLGGCAVLVSQVLLPAHFVDHPVVGRIAWAETAAWITSTSWMVLGLAGVTVLLRALMRAQAGGSTPARAQLAAVTASCLWGVGCLLGYGIALLGWPIYPFPLLALPLYPLMLVYGILRYGVFVANAWAGRALVWTLLLAAGAAIVALMPLLLPFESRWLSGLAVAAGCLALNGPVRRFVQRLIYPGGAVSAQDLGAWRQALGEADSFDALAARAGALLSQRLGMPARVAIGEPPADADTQGGRVPWLVMRREDQGWAPSWQGWDAAPPGPRHVAELFGTVLADATVRVEQAQQVAARERERQLQARLAELGALAATVAHDIRNPLNIIGMAVAMAPPETRSEVSAQVARISHLTKDLLDYAKPWKLQRERFDLRTLADRLAAREPGLQLSPAWPDALWVELDPHRTEQALVNLVENARGAAPDGCVLDLDITDTTLRLHVCDNGAGVPDDLRDRLFEPFASRSLGGTGLGLAIVARIASAHGGRALLTDRAPWRTCFTLELPR</sequence>
<feature type="transmembrane region" description="Helical" evidence="9">
    <location>
        <begin position="62"/>
        <end position="84"/>
    </location>
</feature>
<dbReference type="SMART" id="SM00387">
    <property type="entry name" value="HATPase_c"/>
    <property type="match status" value="1"/>
</dbReference>
<feature type="transmembrane region" description="Helical" evidence="9">
    <location>
        <begin position="194"/>
        <end position="216"/>
    </location>
</feature>
<evidence type="ECO:0000313" key="12">
    <source>
        <dbReference type="Proteomes" id="UP001165541"/>
    </source>
</evidence>
<evidence type="ECO:0000256" key="4">
    <source>
        <dbReference type="ARBA" id="ARBA00022679"/>
    </source>
</evidence>
<feature type="transmembrane region" description="Helical" evidence="9">
    <location>
        <begin position="131"/>
        <end position="154"/>
    </location>
</feature>
<keyword evidence="12" id="KW-1185">Reference proteome</keyword>
<evidence type="ECO:0000256" key="2">
    <source>
        <dbReference type="ARBA" id="ARBA00012438"/>
    </source>
</evidence>
<comment type="caution">
    <text evidence="11">The sequence shown here is derived from an EMBL/GenBank/DDBJ whole genome shotgun (WGS) entry which is preliminary data.</text>
</comment>
<dbReference type="PANTHER" id="PTHR43065">
    <property type="entry name" value="SENSOR HISTIDINE KINASE"/>
    <property type="match status" value="1"/>
</dbReference>
<dbReference type="InterPro" id="IPR036890">
    <property type="entry name" value="HATPase_C_sf"/>
</dbReference>
<keyword evidence="9" id="KW-1133">Transmembrane helix</keyword>
<evidence type="ECO:0000259" key="10">
    <source>
        <dbReference type="PROSITE" id="PS50109"/>
    </source>
</evidence>
<dbReference type="InterPro" id="IPR004358">
    <property type="entry name" value="Sig_transdc_His_kin-like_C"/>
</dbReference>
<dbReference type="Pfam" id="PF02518">
    <property type="entry name" value="HATPase_c"/>
    <property type="match status" value="1"/>
</dbReference>
<feature type="transmembrane region" description="Helical" evidence="9">
    <location>
        <begin position="32"/>
        <end position="50"/>
    </location>
</feature>
<dbReference type="Pfam" id="PF00512">
    <property type="entry name" value="HisKA"/>
    <property type="match status" value="1"/>
</dbReference>
<dbReference type="InterPro" id="IPR036097">
    <property type="entry name" value="HisK_dim/P_sf"/>
</dbReference>